<keyword evidence="2" id="KW-0378">Hydrolase</keyword>
<reference evidence="2 3" key="1">
    <citation type="submission" date="2020-07" db="EMBL/GenBank/DDBJ databases">
        <title>Sequencing the genomes of 1000 actinobacteria strains.</title>
        <authorList>
            <person name="Klenk H.-P."/>
        </authorList>
    </citation>
    <scope>NUCLEOTIDE SEQUENCE [LARGE SCALE GENOMIC DNA]</scope>
    <source>
        <strain evidence="2 3">DSM 40398</strain>
    </source>
</reference>
<evidence type="ECO:0000313" key="3">
    <source>
        <dbReference type="Proteomes" id="UP000529783"/>
    </source>
</evidence>
<keyword evidence="3" id="KW-1185">Reference proteome</keyword>
<dbReference type="SUPFAM" id="SSF54427">
    <property type="entry name" value="NTF2-like"/>
    <property type="match status" value="1"/>
</dbReference>
<dbReference type="Pfam" id="PF12680">
    <property type="entry name" value="SnoaL_2"/>
    <property type="match status" value="1"/>
</dbReference>
<accession>A0A7Y9EPS2</accession>
<organism evidence="2 3">
    <name type="scientific">Actinomadura luteofluorescens</name>
    <dbReference type="NCBI Taxonomy" id="46163"/>
    <lineage>
        <taxon>Bacteria</taxon>
        <taxon>Bacillati</taxon>
        <taxon>Actinomycetota</taxon>
        <taxon>Actinomycetes</taxon>
        <taxon>Streptosporangiales</taxon>
        <taxon>Thermomonosporaceae</taxon>
        <taxon>Actinomadura</taxon>
    </lineage>
</organism>
<name>A0A7Y9EPS2_9ACTN</name>
<sequence>MTPEEFPAAFAAGWALPKPDAFLDYFRPLIAPDATFTQPMFPAAHGVTAIESMFRRLFALFPDMALMVVHTAVEADTAYIESLCTASLGRGPVEFPVCDRFTLADGAIRARHSFADPLPLLLTGLRRPSAWPRLLCSRLPAPSTKDARAGEA</sequence>
<dbReference type="InterPro" id="IPR037401">
    <property type="entry name" value="SnoaL-like"/>
</dbReference>
<dbReference type="Gene3D" id="3.10.450.50">
    <property type="match status" value="1"/>
</dbReference>
<evidence type="ECO:0000313" key="2">
    <source>
        <dbReference type="EMBL" id="NYD51688.1"/>
    </source>
</evidence>
<dbReference type="Proteomes" id="UP000529783">
    <property type="component" value="Unassembled WGS sequence"/>
</dbReference>
<feature type="domain" description="SnoaL-like" evidence="1">
    <location>
        <begin position="23"/>
        <end position="109"/>
    </location>
</feature>
<evidence type="ECO:0000259" key="1">
    <source>
        <dbReference type="Pfam" id="PF12680"/>
    </source>
</evidence>
<proteinExistence type="predicted"/>
<dbReference type="InterPro" id="IPR032710">
    <property type="entry name" value="NTF2-like_dom_sf"/>
</dbReference>
<protein>
    <submittedName>
        <fullName evidence="2">Limonene-1,2-epoxide hydrolase</fullName>
    </submittedName>
</protein>
<dbReference type="RefSeq" id="WP_179848029.1">
    <property type="nucleotide sequence ID" value="NZ_JACCBA010000001.1"/>
</dbReference>
<gene>
    <name evidence="2" type="ORF">BJY14_007671</name>
</gene>
<dbReference type="EMBL" id="JACCBA010000001">
    <property type="protein sequence ID" value="NYD51688.1"/>
    <property type="molecule type" value="Genomic_DNA"/>
</dbReference>
<comment type="caution">
    <text evidence="2">The sequence shown here is derived from an EMBL/GenBank/DDBJ whole genome shotgun (WGS) entry which is preliminary data.</text>
</comment>
<dbReference type="GO" id="GO:0016787">
    <property type="term" value="F:hydrolase activity"/>
    <property type="evidence" value="ECO:0007669"/>
    <property type="project" value="UniProtKB-KW"/>
</dbReference>
<dbReference type="AlphaFoldDB" id="A0A7Y9EPS2"/>